<protein>
    <submittedName>
        <fullName evidence="1">Uncharacterized protein</fullName>
    </submittedName>
</protein>
<accession>A0AAD8KE86</accession>
<dbReference type="AlphaFoldDB" id="A0AAD8KE86"/>
<gene>
    <name evidence="1" type="ORF">QVD17_29028</name>
</gene>
<comment type="caution">
    <text evidence="1">The sequence shown here is derived from an EMBL/GenBank/DDBJ whole genome shotgun (WGS) entry which is preliminary data.</text>
</comment>
<dbReference type="EMBL" id="JAUHHV010000007">
    <property type="protein sequence ID" value="KAK1419736.1"/>
    <property type="molecule type" value="Genomic_DNA"/>
</dbReference>
<evidence type="ECO:0000313" key="2">
    <source>
        <dbReference type="Proteomes" id="UP001229421"/>
    </source>
</evidence>
<reference evidence="1" key="1">
    <citation type="journal article" date="2023" name="bioRxiv">
        <title>Improved chromosome-level genome assembly for marigold (Tagetes erecta).</title>
        <authorList>
            <person name="Jiang F."/>
            <person name="Yuan L."/>
            <person name="Wang S."/>
            <person name="Wang H."/>
            <person name="Xu D."/>
            <person name="Wang A."/>
            <person name="Fan W."/>
        </authorList>
    </citation>
    <scope>NUCLEOTIDE SEQUENCE</scope>
    <source>
        <strain evidence="1">WSJ</strain>
        <tissue evidence="1">Leaf</tissue>
    </source>
</reference>
<name>A0AAD8KE86_TARER</name>
<keyword evidence="2" id="KW-1185">Reference proteome</keyword>
<proteinExistence type="predicted"/>
<evidence type="ECO:0000313" key="1">
    <source>
        <dbReference type="EMBL" id="KAK1419736.1"/>
    </source>
</evidence>
<dbReference type="Proteomes" id="UP001229421">
    <property type="component" value="Unassembled WGS sequence"/>
</dbReference>
<sequence>MNSYIINGRHLSMPAFSSQFCPVINQSTKLIRNRSCFTSKVLDFDCRHCCFVHHTHISYTNLRRNCSCFTSKVLDSDCGRC</sequence>
<organism evidence="1 2">
    <name type="scientific">Tagetes erecta</name>
    <name type="common">African marigold</name>
    <dbReference type="NCBI Taxonomy" id="13708"/>
    <lineage>
        <taxon>Eukaryota</taxon>
        <taxon>Viridiplantae</taxon>
        <taxon>Streptophyta</taxon>
        <taxon>Embryophyta</taxon>
        <taxon>Tracheophyta</taxon>
        <taxon>Spermatophyta</taxon>
        <taxon>Magnoliopsida</taxon>
        <taxon>eudicotyledons</taxon>
        <taxon>Gunneridae</taxon>
        <taxon>Pentapetalae</taxon>
        <taxon>asterids</taxon>
        <taxon>campanulids</taxon>
        <taxon>Asterales</taxon>
        <taxon>Asteraceae</taxon>
        <taxon>Asteroideae</taxon>
        <taxon>Heliantheae alliance</taxon>
        <taxon>Tageteae</taxon>
        <taxon>Tagetes</taxon>
    </lineage>
</organism>